<reference evidence="2" key="1">
    <citation type="journal article" date="2019" name="Int. J. Syst. Evol. Microbiol.">
        <title>The Global Catalogue of Microorganisms (GCM) 10K type strain sequencing project: providing services to taxonomists for standard genome sequencing and annotation.</title>
        <authorList>
            <consortium name="The Broad Institute Genomics Platform"/>
            <consortium name="The Broad Institute Genome Sequencing Center for Infectious Disease"/>
            <person name="Wu L."/>
            <person name="Ma J."/>
        </authorList>
    </citation>
    <scope>NUCLEOTIDE SEQUENCE [LARGE SCALE GENOMIC DNA]</scope>
    <source>
        <strain evidence="2">JCM 14162</strain>
    </source>
</reference>
<sequence>MEMNFPHKSLTKTSADTDADADSAHEALIAHAIARQALSPSARAYLARRKGLAAKPNHSSRGPVGDRIKFFAGELPMRSPLVKSARIFEKGNFRPDLLREKSPNDGAQS</sequence>
<name>A0ABN1A096_9SPHN</name>
<keyword evidence="2" id="KW-1185">Reference proteome</keyword>
<evidence type="ECO:0000313" key="2">
    <source>
        <dbReference type="Proteomes" id="UP001500713"/>
    </source>
</evidence>
<dbReference type="Proteomes" id="UP001500713">
    <property type="component" value="Unassembled WGS sequence"/>
</dbReference>
<gene>
    <name evidence="1" type="ORF">GCM10009096_01010</name>
</gene>
<comment type="caution">
    <text evidence="1">The sequence shown here is derived from an EMBL/GenBank/DDBJ whole genome shotgun (WGS) entry which is preliminary data.</text>
</comment>
<protein>
    <submittedName>
        <fullName evidence="1">Uncharacterized protein</fullName>
    </submittedName>
</protein>
<organism evidence="1 2">
    <name type="scientific">Parasphingorhabdus litoris</name>
    <dbReference type="NCBI Taxonomy" id="394733"/>
    <lineage>
        <taxon>Bacteria</taxon>
        <taxon>Pseudomonadati</taxon>
        <taxon>Pseudomonadota</taxon>
        <taxon>Alphaproteobacteria</taxon>
        <taxon>Sphingomonadales</taxon>
        <taxon>Sphingomonadaceae</taxon>
        <taxon>Parasphingorhabdus</taxon>
    </lineage>
</organism>
<dbReference type="EMBL" id="BAAAEM010000002">
    <property type="protein sequence ID" value="GAA0464337.1"/>
    <property type="molecule type" value="Genomic_DNA"/>
</dbReference>
<proteinExistence type="predicted"/>
<dbReference type="RefSeq" id="WP_229954339.1">
    <property type="nucleotide sequence ID" value="NZ_BAAAEM010000002.1"/>
</dbReference>
<evidence type="ECO:0000313" key="1">
    <source>
        <dbReference type="EMBL" id="GAA0464337.1"/>
    </source>
</evidence>
<accession>A0ABN1A096</accession>